<feature type="active site" description="Thioimidate intermediate" evidence="5">
    <location>
        <position position="308"/>
    </location>
</feature>
<dbReference type="GO" id="GO:0003938">
    <property type="term" value="F:IMP dehydrogenase activity"/>
    <property type="evidence" value="ECO:0007669"/>
    <property type="project" value="UniProtKB-EC"/>
</dbReference>
<evidence type="ECO:0000313" key="10">
    <source>
        <dbReference type="Proteomes" id="UP000601027"/>
    </source>
</evidence>
<dbReference type="NCBIfam" id="TIGR01302">
    <property type="entry name" value="IMP_dehydrog"/>
    <property type="match status" value="1"/>
</dbReference>
<evidence type="ECO:0000259" key="8">
    <source>
        <dbReference type="PROSITE" id="PS51371"/>
    </source>
</evidence>
<dbReference type="PANTHER" id="PTHR11911:SF111">
    <property type="entry name" value="INOSINE-5'-MONOPHOSPHATE DEHYDROGENASE"/>
    <property type="match status" value="1"/>
</dbReference>
<feature type="binding site" evidence="5">
    <location>
        <begin position="364"/>
        <end position="365"/>
    </location>
    <ligand>
        <name>IMP</name>
        <dbReference type="ChEBI" id="CHEBI:58053"/>
    </ligand>
</feature>
<feature type="domain" description="CBS" evidence="8">
    <location>
        <begin position="98"/>
        <end position="156"/>
    </location>
</feature>
<feature type="binding site" evidence="5">
    <location>
        <begin position="341"/>
        <end position="343"/>
    </location>
    <ligand>
        <name>IMP</name>
        <dbReference type="ChEBI" id="CHEBI:58053"/>
    </ligand>
</feature>
<dbReference type="PANTHER" id="PTHR11911">
    <property type="entry name" value="INOSINE-5-MONOPHOSPHATE DEHYDROGENASE RELATED"/>
    <property type="match status" value="1"/>
</dbReference>
<dbReference type="InterPro" id="IPR013785">
    <property type="entry name" value="Aldolase_TIM"/>
</dbReference>
<keyword evidence="10" id="KW-1185">Reference proteome</keyword>
<comment type="similarity">
    <text evidence="1 5 7">Belongs to the IMPDH/GMPR family.</text>
</comment>
<evidence type="ECO:0000256" key="1">
    <source>
        <dbReference type="ARBA" id="ARBA00005502"/>
    </source>
</evidence>
<feature type="binding site" description="in other chain" evidence="5">
    <location>
        <position position="305"/>
    </location>
    <ligand>
        <name>K(+)</name>
        <dbReference type="ChEBI" id="CHEBI:29103"/>
        <note>ligand shared between two tetrameric partners</note>
    </ligand>
</feature>
<feature type="binding site" evidence="5">
    <location>
        <position position="477"/>
    </location>
    <ligand>
        <name>K(+)</name>
        <dbReference type="ChEBI" id="CHEBI:29103"/>
        <note>ligand shared between two tetrameric partners</note>
    </ligand>
</feature>
<dbReference type="EMBL" id="JAEVHM010000003">
    <property type="protein sequence ID" value="MBM0230720.1"/>
    <property type="molecule type" value="Genomic_DNA"/>
</dbReference>
<feature type="binding site" evidence="5">
    <location>
        <begin position="388"/>
        <end position="392"/>
    </location>
    <ligand>
        <name>IMP</name>
        <dbReference type="ChEBI" id="CHEBI:58053"/>
    </ligand>
</feature>
<keyword evidence="5" id="KW-0332">GMP biosynthesis</keyword>
<evidence type="ECO:0000313" key="9">
    <source>
        <dbReference type="EMBL" id="MBM0230720.1"/>
    </source>
</evidence>
<dbReference type="Pfam" id="PF00571">
    <property type="entry name" value="CBS"/>
    <property type="match status" value="2"/>
</dbReference>
<comment type="function">
    <text evidence="5">Catalyzes the conversion of inosine 5'-phosphate (IMP) to xanthosine 5'-phosphate (XMP), the first committed and rate-limiting step in the de novo synthesis of guanine nucleotides, and therefore plays an important role in the regulation of cell growth.</text>
</comment>
<dbReference type="SUPFAM" id="SSF51412">
    <property type="entry name" value="Inosine monophosphate dehydrogenase (IMPDH)"/>
    <property type="match status" value="1"/>
</dbReference>
<keyword evidence="3 5" id="KW-0560">Oxidoreductase</keyword>
<dbReference type="Gene3D" id="3.20.20.70">
    <property type="entry name" value="Aldolase class I"/>
    <property type="match status" value="1"/>
</dbReference>
<dbReference type="CDD" id="cd04601">
    <property type="entry name" value="CBS_pair_IMPDH"/>
    <property type="match status" value="1"/>
</dbReference>
<dbReference type="SMART" id="SM01240">
    <property type="entry name" value="IMPDH"/>
    <property type="match status" value="1"/>
</dbReference>
<name>A0ABS1XN78_9ACTN</name>
<dbReference type="SMART" id="SM00116">
    <property type="entry name" value="CBS"/>
    <property type="match status" value="2"/>
</dbReference>
<evidence type="ECO:0000256" key="3">
    <source>
        <dbReference type="ARBA" id="ARBA00023002"/>
    </source>
</evidence>
<keyword evidence="2 5" id="KW-0479">Metal-binding</keyword>
<keyword evidence="5" id="KW-0520">NAD</keyword>
<accession>A0ABS1XN78</accession>
<comment type="pathway">
    <text evidence="5">Purine metabolism; XMP biosynthesis via de novo pathway; XMP from IMP: step 1/1.</text>
</comment>
<dbReference type="EC" id="1.1.1.205" evidence="5"/>
<dbReference type="InterPro" id="IPR000644">
    <property type="entry name" value="CBS_dom"/>
</dbReference>
<gene>
    <name evidence="5 9" type="primary">guaB</name>
    <name evidence="9" type="ORF">JNW91_01775</name>
</gene>
<dbReference type="RefSeq" id="WP_203173206.1">
    <property type="nucleotide sequence ID" value="NZ_JAEVHM010000003.1"/>
</dbReference>
<comment type="cofactor">
    <cofactor evidence="5">
        <name>K(+)</name>
        <dbReference type="ChEBI" id="CHEBI:29103"/>
    </cofactor>
</comment>
<evidence type="ECO:0000256" key="2">
    <source>
        <dbReference type="ARBA" id="ARBA00022723"/>
    </source>
</evidence>
<dbReference type="Pfam" id="PF00478">
    <property type="entry name" value="IMPDH"/>
    <property type="match status" value="1"/>
</dbReference>
<organism evidence="9 10">
    <name type="scientific">Micromonospora parastrephiae</name>
    <dbReference type="NCBI Taxonomy" id="2806101"/>
    <lineage>
        <taxon>Bacteria</taxon>
        <taxon>Bacillati</taxon>
        <taxon>Actinomycetota</taxon>
        <taxon>Actinomycetes</taxon>
        <taxon>Micromonosporales</taxon>
        <taxon>Micromonosporaceae</taxon>
        <taxon>Micromonospora</taxon>
    </lineage>
</organism>
<keyword evidence="5" id="KW-0658">Purine biosynthesis</keyword>
<feature type="domain" description="CBS" evidence="8">
    <location>
        <begin position="158"/>
        <end position="215"/>
    </location>
</feature>
<evidence type="ECO:0000256" key="6">
    <source>
        <dbReference type="PROSITE-ProRule" id="PRU00703"/>
    </source>
</evidence>
<feature type="binding site" evidence="5">
    <location>
        <position position="252"/>
    </location>
    <ligand>
        <name>NAD(+)</name>
        <dbReference type="ChEBI" id="CHEBI:57540"/>
    </ligand>
</feature>
<comment type="caution">
    <text evidence="9">The sequence shown here is derived from an EMBL/GenBank/DDBJ whole genome shotgun (WGS) entry which is preliminary data.</text>
</comment>
<feature type="binding site" description="in other chain" evidence="5">
    <location>
        <position position="303"/>
    </location>
    <ligand>
        <name>K(+)</name>
        <dbReference type="ChEBI" id="CHEBI:29103"/>
        <note>ligand shared between two tetrameric partners</note>
    </ligand>
</feature>
<dbReference type="PROSITE" id="PS51371">
    <property type="entry name" value="CBS"/>
    <property type="match status" value="2"/>
</dbReference>
<dbReference type="CDD" id="cd00381">
    <property type="entry name" value="IMPDH"/>
    <property type="match status" value="1"/>
</dbReference>
<comment type="activity regulation">
    <text evidence="5">Mycophenolic acid (MPA) is a non-competitive inhibitor that prevents formation of the closed enzyme conformation by binding to the same site as the amobile flap. In contrast, mizoribine monophosphate (MZP) is a competitive inhibitor that induces the closed conformation. MPA is a potent inhibitor of mammalian IMPDHs but a poor inhibitor of the bacterial enzymes. MZP is a more potent inhibitor of bacterial IMPDH.</text>
</comment>
<reference evidence="9 10" key="1">
    <citation type="submission" date="2021-01" db="EMBL/GenBank/DDBJ databases">
        <title>Draft genome sequence of Micromonospora sp. strain STR1_7.</title>
        <authorList>
            <person name="Karlyshev A."/>
            <person name="Jawad R."/>
        </authorList>
    </citation>
    <scope>NUCLEOTIDE SEQUENCE [LARGE SCALE GENOMIC DNA]</scope>
    <source>
        <strain evidence="9 10">STR1-7</strain>
    </source>
</reference>
<dbReference type="InterPro" id="IPR005990">
    <property type="entry name" value="IMP_DH"/>
</dbReference>
<dbReference type="InterPro" id="IPR046342">
    <property type="entry name" value="CBS_dom_sf"/>
</dbReference>
<keyword evidence="4 6" id="KW-0129">CBS domain</keyword>
<feature type="binding site" evidence="5">
    <location>
        <position position="306"/>
    </location>
    <ligand>
        <name>IMP</name>
        <dbReference type="ChEBI" id="CHEBI:58053"/>
    </ligand>
</feature>
<dbReference type="Proteomes" id="UP000601027">
    <property type="component" value="Unassembled WGS sequence"/>
</dbReference>
<comment type="catalytic activity">
    <reaction evidence="5">
        <text>IMP + NAD(+) + H2O = XMP + NADH + H(+)</text>
        <dbReference type="Rhea" id="RHEA:11708"/>
        <dbReference type="ChEBI" id="CHEBI:15377"/>
        <dbReference type="ChEBI" id="CHEBI:15378"/>
        <dbReference type="ChEBI" id="CHEBI:57464"/>
        <dbReference type="ChEBI" id="CHEBI:57540"/>
        <dbReference type="ChEBI" id="CHEBI:57945"/>
        <dbReference type="ChEBI" id="CHEBI:58053"/>
        <dbReference type="EC" id="1.1.1.205"/>
    </reaction>
</comment>
<comment type="caution">
    <text evidence="5">Lacks conserved residue(s) required for the propagation of feature annotation.</text>
</comment>
<evidence type="ECO:0000256" key="7">
    <source>
        <dbReference type="RuleBase" id="RU003927"/>
    </source>
</evidence>
<feature type="binding site" evidence="5">
    <location>
        <position position="421"/>
    </location>
    <ligand>
        <name>IMP</name>
        <dbReference type="ChEBI" id="CHEBI:58053"/>
    </ligand>
</feature>
<feature type="binding site" evidence="5">
    <location>
        <position position="476"/>
    </location>
    <ligand>
        <name>K(+)</name>
        <dbReference type="ChEBI" id="CHEBI:29103"/>
        <note>ligand shared between two tetrameric partners</note>
    </ligand>
</feature>
<dbReference type="HAMAP" id="MF_01964">
    <property type="entry name" value="IMPDH"/>
    <property type="match status" value="1"/>
</dbReference>
<protein>
    <recommendedName>
        <fullName evidence="5">Inosine-5'-monophosphate dehydrogenase</fullName>
        <shortName evidence="5">IMP dehydrogenase</shortName>
        <shortName evidence="5">IMPD</shortName>
        <shortName evidence="5">IMPDH</shortName>
        <ecNumber evidence="5">1.1.1.205</ecNumber>
    </recommendedName>
</protein>
<dbReference type="InterPro" id="IPR001093">
    <property type="entry name" value="IMP_DH_GMPRt"/>
</dbReference>
<feature type="binding site" description="in other chain" evidence="5">
    <location>
        <position position="308"/>
    </location>
    <ligand>
        <name>K(+)</name>
        <dbReference type="ChEBI" id="CHEBI:29103"/>
        <note>ligand shared between two tetrameric partners</note>
    </ligand>
</feature>
<evidence type="ECO:0000256" key="4">
    <source>
        <dbReference type="ARBA" id="ARBA00023122"/>
    </source>
</evidence>
<feature type="active site" description="Proton acceptor" evidence="5">
    <location>
        <position position="406"/>
    </location>
</feature>
<feature type="binding site" evidence="5">
    <location>
        <begin position="301"/>
        <end position="303"/>
    </location>
    <ligand>
        <name>NAD(+)</name>
        <dbReference type="ChEBI" id="CHEBI:57540"/>
    </ligand>
</feature>
<proteinExistence type="inferred from homology"/>
<dbReference type="PIRSF" id="PIRSF000130">
    <property type="entry name" value="IMPDH"/>
    <property type="match status" value="1"/>
</dbReference>
<feature type="binding site" evidence="5">
    <location>
        <position position="475"/>
    </location>
    <ligand>
        <name>K(+)</name>
        <dbReference type="ChEBI" id="CHEBI:29103"/>
        <note>ligand shared between two tetrameric partners</note>
    </ligand>
</feature>
<dbReference type="SUPFAM" id="SSF54631">
    <property type="entry name" value="CBS-domain pair"/>
    <property type="match status" value="1"/>
</dbReference>
<comment type="subunit">
    <text evidence="5">Homotetramer.</text>
</comment>
<sequence length="493" mass="51840">MPDEFPSKMAKAGLAFDDVLLIPAHSRVTPASADTRTRLTPSIELAIPLVSAAMDTVTDARMAIALARLGGIGVLHRNLSVEDQVAEVDKVKRTQSGMITDPVTLTADRDVAEALEIMAHYKVSGVPIVDGIGRLIGILTNRDLRFVERTDVRIAEVMRGLPLVTAPVGTNLEAAKKLLGEHRVEKLPIVDDAGILRGLITIKDILKKTDFPAATQDAEGRLRVIAAVGVGDDSVDRAKALVAAGVDALVVDTAHGHSQGVLDTVAAIKRSLDIEVIGGNIATAEAVEALVDAGADAVKVGTGPGSICTTRVISGVGMPQITAIYDCAQAAARHGVPVIADGGIKLSGDIPKAIAAGADAVMIGGLFAGVDEAPGDLILDQGESYKQYRAMGSLAAMRARSFSKDRYFQGEITQADKLVPEGIEARVSYKGPLSGVVYQLVGGLRSSMGYCGTATVRELKERGQFVRITGAGLQESHPHDVVITSDEPNYRRR</sequence>
<keyword evidence="5" id="KW-0630">Potassium</keyword>
<evidence type="ECO:0000256" key="5">
    <source>
        <dbReference type="HAMAP-Rule" id="MF_01964"/>
    </source>
</evidence>